<protein>
    <submittedName>
        <fullName evidence="2">CopG family transcriptional regulator</fullName>
    </submittedName>
</protein>
<dbReference type="RefSeq" id="WP_102069728.1">
    <property type="nucleotide sequence ID" value="NZ_PDNV01000005.1"/>
</dbReference>
<dbReference type="InterPro" id="IPR007332">
    <property type="entry name" value="DUF411"/>
</dbReference>
<dbReference type="Proteomes" id="UP000234328">
    <property type="component" value="Unassembled WGS sequence"/>
</dbReference>
<sequence>MKFWLAAVAWSAASSFAHAAAGTAITVYQDPNCGCCSGWVEHMRESGFDVTAIKTADMTSIKQKLGVPSNLGSCHTGVVKDTGQIIEGHVPANAVRKLLTDISITGVSAPGMPLNAPGMGKLDGNLITVDFAGKPFSQD</sequence>
<keyword evidence="1" id="KW-0732">Signal</keyword>
<organism evidence="2 3">
    <name type="scientific">Pollutimonas nitritireducens</name>
    <dbReference type="NCBI Taxonomy" id="2045209"/>
    <lineage>
        <taxon>Bacteria</taxon>
        <taxon>Pseudomonadati</taxon>
        <taxon>Pseudomonadota</taxon>
        <taxon>Betaproteobacteria</taxon>
        <taxon>Burkholderiales</taxon>
        <taxon>Alcaligenaceae</taxon>
        <taxon>Pollutimonas</taxon>
    </lineage>
</organism>
<comment type="caution">
    <text evidence="2">The sequence shown here is derived from an EMBL/GenBank/DDBJ whole genome shotgun (WGS) entry which is preliminary data.</text>
</comment>
<dbReference type="EMBL" id="PDNV01000005">
    <property type="protein sequence ID" value="PLC54277.1"/>
    <property type="molecule type" value="Genomic_DNA"/>
</dbReference>
<gene>
    <name evidence="2" type="ORF">CR155_09200</name>
</gene>
<feature type="signal peptide" evidence="1">
    <location>
        <begin position="1"/>
        <end position="19"/>
    </location>
</feature>
<evidence type="ECO:0000313" key="3">
    <source>
        <dbReference type="Proteomes" id="UP000234328"/>
    </source>
</evidence>
<proteinExistence type="predicted"/>
<evidence type="ECO:0000313" key="2">
    <source>
        <dbReference type="EMBL" id="PLC54277.1"/>
    </source>
</evidence>
<evidence type="ECO:0000256" key="1">
    <source>
        <dbReference type="SAM" id="SignalP"/>
    </source>
</evidence>
<name>A0A2N4UGX5_9BURK</name>
<keyword evidence="3" id="KW-1185">Reference proteome</keyword>
<reference evidence="2 3" key="1">
    <citation type="submission" date="2017-10" db="EMBL/GenBank/DDBJ databases">
        <title>Two draft genome sequences of Pusillimonas sp. strains isolated from a nitrate- and radionuclide-contaminated groundwater in Russia.</title>
        <authorList>
            <person name="Grouzdev D.S."/>
            <person name="Tourova T.P."/>
            <person name="Goeva M.A."/>
            <person name="Babich T.L."/>
            <person name="Sokolova D.S."/>
            <person name="Abdullin R."/>
            <person name="Poltaraus A.B."/>
            <person name="Toshchakov S.V."/>
            <person name="Nazina T.N."/>
        </authorList>
    </citation>
    <scope>NUCLEOTIDE SEQUENCE [LARGE SCALE GENOMIC DNA]</scope>
    <source>
        <strain evidence="2 3">JR1/69-2-13</strain>
    </source>
</reference>
<dbReference type="AlphaFoldDB" id="A0A2N4UGX5"/>
<dbReference type="Pfam" id="PF04214">
    <property type="entry name" value="DUF411"/>
    <property type="match status" value="1"/>
</dbReference>
<feature type="chain" id="PRO_5015008276" evidence="1">
    <location>
        <begin position="20"/>
        <end position="139"/>
    </location>
</feature>
<dbReference type="OrthoDB" id="14727at2"/>
<accession>A0A2N4UGX5</accession>